<accession>A0A423TSN4</accession>
<dbReference type="AlphaFoldDB" id="A0A423TSN4"/>
<comment type="caution">
    <text evidence="2">The sequence shown here is derived from an EMBL/GenBank/DDBJ whole genome shotgun (WGS) entry which is preliminary data.</text>
</comment>
<dbReference type="Proteomes" id="UP000283509">
    <property type="component" value="Unassembled WGS sequence"/>
</dbReference>
<sequence length="325" mass="35090">MFSCFLSVSPSLRLSLTRFFSAVLTGPYKVGGVRVVGCEVVWAACGGIVTTPITQQQRSLSSCTEQQAAGSVSISRQPSVSTGEPGSASLSRHSSYEEACATQVAENEQRASPDVSEGSGEEPGAGRSRYTALETLASIQALATSPCGCSVVVGGRDFMGVGVLVWRRWPLKDPSREQVVLRGHEIHQLEFSSNGKFVGILSTREESLYDADAEDEETEVKEESEDQRRGQAAGEGEKKTKEGETEERRKRRKGASAERRHELLLSLWQWPEVDEGGGGVESPVEAGVPRRLVMTRVTQLRSHQVTRMSLARGVPQGVLAVVIAG</sequence>
<evidence type="ECO:0000313" key="2">
    <source>
        <dbReference type="EMBL" id="ROT79485.1"/>
    </source>
</evidence>
<feature type="compositionally biased region" description="Basic and acidic residues" evidence="1">
    <location>
        <begin position="235"/>
        <end position="248"/>
    </location>
</feature>
<reference evidence="2 3" key="2">
    <citation type="submission" date="2019-01" db="EMBL/GenBank/DDBJ databases">
        <title>The decoding of complex shrimp genome reveals the adaptation for benthos swimmer, frequently molting mechanism and breeding impact on genome.</title>
        <authorList>
            <person name="Sun Y."/>
            <person name="Gao Y."/>
            <person name="Yu Y."/>
        </authorList>
    </citation>
    <scope>NUCLEOTIDE SEQUENCE [LARGE SCALE GENOMIC DNA]</scope>
    <source>
        <tissue evidence="2">Muscle</tissue>
    </source>
</reference>
<gene>
    <name evidence="2" type="ORF">C7M84_001783</name>
</gene>
<organism evidence="2 3">
    <name type="scientific">Penaeus vannamei</name>
    <name type="common">Whiteleg shrimp</name>
    <name type="synonym">Litopenaeus vannamei</name>
    <dbReference type="NCBI Taxonomy" id="6689"/>
    <lineage>
        <taxon>Eukaryota</taxon>
        <taxon>Metazoa</taxon>
        <taxon>Ecdysozoa</taxon>
        <taxon>Arthropoda</taxon>
        <taxon>Crustacea</taxon>
        <taxon>Multicrustacea</taxon>
        <taxon>Malacostraca</taxon>
        <taxon>Eumalacostraca</taxon>
        <taxon>Eucarida</taxon>
        <taxon>Decapoda</taxon>
        <taxon>Dendrobranchiata</taxon>
        <taxon>Penaeoidea</taxon>
        <taxon>Penaeidae</taxon>
        <taxon>Penaeus</taxon>
    </lineage>
</organism>
<proteinExistence type="predicted"/>
<feature type="region of interest" description="Disordered" evidence="1">
    <location>
        <begin position="209"/>
        <end position="256"/>
    </location>
</feature>
<name>A0A423TSN4_PENVA</name>
<protein>
    <submittedName>
        <fullName evidence="2">Uncharacterized protein</fullName>
    </submittedName>
</protein>
<dbReference type="OrthoDB" id="6375797at2759"/>
<keyword evidence="3" id="KW-1185">Reference proteome</keyword>
<evidence type="ECO:0000313" key="3">
    <source>
        <dbReference type="Proteomes" id="UP000283509"/>
    </source>
</evidence>
<feature type="region of interest" description="Disordered" evidence="1">
    <location>
        <begin position="102"/>
        <end position="126"/>
    </location>
</feature>
<evidence type="ECO:0000256" key="1">
    <source>
        <dbReference type="SAM" id="MobiDB-lite"/>
    </source>
</evidence>
<reference evidence="2 3" key="1">
    <citation type="submission" date="2018-04" db="EMBL/GenBank/DDBJ databases">
        <authorList>
            <person name="Zhang X."/>
            <person name="Yuan J."/>
            <person name="Li F."/>
            <person name="Xiang J."/>
        </authorList>
    </citation>
    <scope>NUCLEOTIDE SEQUENCE [LARGE SCALE GENOMIC DNA]</scope>
    <source>
        <tissue evidence="2">Muscle</tissue>
    </source>
</reference>
<feature type="compositionally biased region" description="Acidic residues" evidence="1">
    <location>
        <begin position="209"/>
        <end position="225"/>
    </location>
</feature>
<dbReference type="EMBL" id="QCYY01001234">
    <property type="protein sequence ID" value="ROT79485.1"/>
    <property type="molecule type" value="Genomic_DNA"/>
</dbReference>